<feature type="transmembrane region" description="Helical" evidence="1">
    <location>
        <begin position="83"/>
        <end position="104"/>
    </location>
</feature>
<protein>
    <submittedName>
        <fullName evidence="2">Uncharacterized protein</fullName>
    </submittedName>
</protein>
<reference evidence="2 3" key="1">
    <citation type="submission" date="2024-05" db="EMBL/GenBank/DDBJ databases">
        <authorList>
            <person name="Wallberg A."/>
        </authorList>
    </citation>
    <scope>NUCLEOTIDE SEQUENCE [LARGE SCALE GENOMIC DNA]</scope>
</reference>
<dbReference type="AlphaFoldDB" id="A0AAV2PWV4"/>
<sequence>MTTENKWTVEQCCCFCTLRTGSLIIAVFALVMTVINLVSSVYAASSGHGYASWVSFILDVCHLIACIMLVFGIQKEKSNYVMLWVWTTIVMIVLTLITAVISFIELSWQNAIIMVLTVIIYGYCVVVVRSYAISMQMKSVVSNPA</sequence>
<comment type="caution">
    <text evidence="2">The sequence shown here is derived from an EMBL/GenBank/DDBJ whole genome shotgun (WGS) entry which is preliminary data.</text>
</comment>
<dbReference type="EMBL" id="CAXKWB010002233">
    <property type="protein sequence ID" value="CAL4066432.1"/>
    <property type="molecule type" value="Genomic_DNA"/>
</dbReference>
<keyword evidence="1" id="KW-0812">Transmembrane</keyword>
<feature type="transmembrane region" description="Helical" evidence="1">
    <location>
        <begin position="50"/>
        <end position="71"/>
    </location>
</feature>
<proteinExistence type="predicted"/>
<feature type="transmembrane region" description="Helical" evidence="1">
    <location>
        <begin position="110"/>
        <end position="128"/>
    </location>
</feature>
<feature type="transmembrane region" description="Helical" evidence="1">
    <location>
        <begin position="21"/>
        <end position="44"/>
    </location>
</feature>
<name>A0AAV2PWV4_MEGNR</name>
<gene>
    <name evidence="2" type="ORF">MNOR_LOCUS5679</name>
</gene>
<organism evidence="2 3">
    <name type="scientific">Meganyctiphanes norvegica</name>
    <name type="common">Northern krill</name>
    <name type="synonym">Thysanopoda norvegica</name>
    <dbReference type="NCBI Taxonomy" id="48144"/>
    <lineage>
        <taxon>Eukaryota</taxon>
        <taxon>Metazoa</taxon>
        <taxon>Ecdysozoa</taxon>
        <taxon>Arthropoda</taxon>
        <taxon>Crustacea</taxon>
        <taxon>Multicrustacea</taxon>
        <taxon>Malacostraca</taxon>
        <taxon>Eumalacostraca</taxon>
        <taxon>Eucarida</taxon>
        <taxon>Euphausiacea</taxon>
        <taxon>Euphausiidae</taxon>
        <taxon>Meganyctiphanes</taxon>
    </lineage>
</organism>
<dbReference type="Proteomes" id="UP001497623">
    <property type="component" value="Unassembled WGS sequence"/>
</dbReference>
<evidence type="ECO:0000313" key="2">
    <source>
        <dbReference type="EMBL" id="CAL4066432.1"/>
    </source>
</evidence>
<evidence type="ECO:0000256" key="1">
    <source>
        <dbReference type="SAM" id="Phobius"/>
    </source>
</evidence>
<evidence type="ECO:0000313" key="3">
    <source>
        <dbReference type="Proteomes" id="UP001497623"/>
    </source>
</evidence>
<keyword evidence="1" id="KW-1133">Transmembrane helix</keyword>
<accession>A0AAV2PWV4</accession>
<keyword evidence="1" id="KW-0472">Membrane</keyword>
<keyword evidence="3" id="KW-1185">Reference proteome</keyword>